<sequence>MGAAQIGRVDGAKMVRQRRAQHAGVDQLGDPDQNMVLFDHVRGLVHRAGVHQFPVQRDALGLQDRHVERLGVVDQPKLALRRQHLGDSNQVLVGMGQARHVIYRVNAKAAQLRRHRLRVVDHMVCTELAHPLLCFRPRRGGHHGQAGQLARQLDQYGADAAGAANDEQHSDRVFSFAHLQTVEQQLPRRDRGQRQRGCFFEAEALRHRADDALVDQVQLAVGARP</sequence>
<accession>A0A158E3D0</accession>
<dbReference type="EMBL" id="FCOI02000118">
    <property type="protein sequence ID" value="SAL00956.1"/>
    <property type="molecule type" value="Genomic_DNA"/>
</dbReference>
<dbReference type="AlphaFoldDB" id="A0A158E3D0"/>
<evidence type="ECO:0000313" key="1">
    <source>
        <dbReference type="EMBL" id="SAL00956.1"/>
    </source>
</evidence>
<organism evidence="1 2">
    <name type="scientific">Caballeronia temeraria</name>
    <dbReference type="NCBI Taxonomy" id="1777137"/>
    <lineage>
        <taxon>Bacteria</taxon>
        <taxon>Pseudomonadati</taxon>
        <taxon>Pseudomonadota</taxon>
        <taxon>Betaproteobacteria</taxon>
        <taxon>Burkholderiales</taxon>
        <taxon>Burkholderiaceae</taxon>
        <taxon>Caballeronia</taxon>
    </lineage>
</organism>
<gene>
    <name evidence="1" type="ORF">AWB76_07886</name>
</gene>
<name>A0A158E3D0_9BURK</name>
<keyword evidence="2" id="KW-1185">Reference proteome</keyword>
<dbReference type="Proteomes" id="UP000054624">
    <property type="component" value="Unassembled WGS sequence"/>
</dbReference>
<reference evidence="2" key="1">
    <citation type="submission" date="2016-01" db="EMBL/GenBank/DDBJ databases">
        <authorList>
            <person name="Peeters Charlotte."/>
        </authorList>
    </citation>
    <scope>NUCLEOTIDE SEQUENCE [LARGE SCALE GENOMIC DNA]</scope>
</reference>
<proteinExistence type="predicted"/>
<evidence type="ECO:0000313" key="2">
    <source>
        <dbReference type="Proteomes" id="UP000054624"/>
    </source>
</evidence>
<protein>
    <submittedName>
        <fullName evidence="1">Uncharacterized protein</fullName>
    </submittedName>
</protein>